<feature type="transmembrane region" description="Helical" evidence="1">
    <location>
        <begin position="1317"/>
        <end position="1335"/>
    </location>
</feature>
<reference evidence="2" key="1">
    <citation type="submission" date="2015-04" db="EMBL/GenBank/DDBJ databases">
        <authorList>
            <consortium name="Pathogen Informatics"/>
        </authorList>
    </citation>
    <scope>NUCLEOTIDE SEQUENCE [LARGE SCALE GENOMIC DNA]</scope>
    <source>
        <strain evidence="2">8A</strain>
    </source>
</reference>
<dbReference type="OMA" id="KYDRHKL"/>
<evidence type="ECO:0000313" key="3">
    <source>
        <dbReference type="Proteomes" id="UP000220797"/>
    </source>
</evidence>
<dbReference type="EMBL" id="CVMV01000032">
    <property type="protein sequence ID" value="CRG94775.1"/>
    <property type="molecule type" value="Genomic_DNA"/>
</dbReference>
<keyword evidence="3" id="KW-1185">Reference proteome</keyword>
<dbReference type="PANTHER" id="PTHR14113:SF13">
    <property type="match status" value="1"/>
</dbReference>
<dbReference type="VEuPathDB" id="PlasmoDB:PGAL8A_00217200"/>
<protein>
    <submittedName>
        <fullName evidence="2">Uncharacterized protein</fullName>
    </submittedName>
</protein>
<keyword evidence="1" id="KW-0472">Membrane</keyword>
<dbReference type="RefSeq" id="XP_028527590.1">
    <property type="nucleotide sequence ID" value="XM_028670882.1"/>
</dbReference>
<feature type="transmembrane region" description="Helical" evidence="1">
    <location>
        <begin position="2203"/>
        <end position="2225"/>
    </location>
</feature>
<keyword evidence="1" id="KW-0812">Transmembrane</keyword>
<evidence type="ECO:0000256" key="1">
    <source>
        <dbReference type="SAM" id="Phobius"/>
    </source>
</evidence>
<sequence>MQKSKMINNIKKGELKIDDKYKTSDINLLNENIEKYDRHKLRTILRNYIRHNNRLLNYHKFKEVISNFDSFKNVFIIYANSFLSKNKAFSHNFRYSKIIKILNLNKKGKRLIYGDNFIKENVLKLNKKITKNERNNFLLEENKYSQQNYSNEDKKLEIIDFYYNVKKNDLEKLDKIIINSNLTLPTFSYFDIYLFSNNKKLKYEINKKNIKYIDINSVLYFLYVSVIIAYINLNDFHNAKVKFFEYIYLKKKFKKIRKYYSENEKKKIRISSLFSPELKSKIYDYYDTLHEKKASSFLLKNENERNKKYQKREAFVSKNTFENKFNITNIVDKNDFINENTNKSINKIQDKKEISNNNNNAKKIDKNDNGYYNINNRNKYLKNYKIKSSNLSHNVYKENLEDLMKEGNYNFTDSKKRSNDIILKEHSSLKSENKLLFNENSKSDKNKKRREVKQDLTLDVYLLFLKIKYKQKSFEKLIEVLKNIPLDEKICNIKKLRNIVNNEYNEKINMSKKERILRNLIKIKDKRYYFYNYFFDVLIYFSYFKQINTIEGLLVMALIFSKLNFINVALYIYKNIYLYFYYIFENYQKKLKIFDLSHEINKLNSFNIKENIDYLNKNIELKKENILKNKLENLNKKYVLNNRKELNDNNFYSSSVRLFSDSKYNSSSDNSNKNNKNSCINPIINNKKTVRIFNYILKILRKNNNFYFINDYWEENHYSKYCNFFFLNKSLNIHLNKVDDIVVTNIIKNSISYNYKYIFNGIKKHILIYLNLINHIETKYIFYQNNYNLKNIIYYLYLDKIIKYYDSNIFTYEKNMYVMKRIIFLDNHISLFHLYENSLLNDYDLKHTFLKIYLNLFKKDSLLLRDKKNRNENSLFFNTMNNEYNVNNEEINECYKHNIDKSNYNLKDSLNNDLKLKNNKDDYVNIGKEYSKNLKGYVRIFSSDSFKNCDFLIKEDNLEKYFLSNYINNDYNFIKNNEKVNVNDESERILFKKDFANSFYNNSENIDKISINNNNIIDFRNDKCYNNFNYKKYNSDIILNRSKQNFETHNDDINTKSYTYSSDINTKKRIKNDFIYNIRPVSCDSMYDKDEKCYNKEKNDNLIDTIFKKRINRNIFSVNRNLNEHNNINLKTHNLKKFFNFNNNELKILIYNFLYLYIFDEYLYINTHKKDINEYFNFVNVLKRKQKLRYNFYNFLCKPNKDIGDEISYYKKYIKEKYLNKNKKKDNKIYNSMFINKTINVKMRKNIHYKTKNKKRLSKQSEDCKSLKENKKIHMDSIFINNKKNYNFKSINLLRETYRKNFISYNAKINIEKYEHIFFLFLITEMLSVIILPYINFHFPFIYINIKKNCHNNKNFQLDKFRFESISILNTHNCYKNCNNRLNKCEKSFVCTKREFSSNIYHQKKKKRKFFNYNIRKKKLLYSPSNDNKIIYYKKKDLKNEKKYKQKHSLLNDKKEKRNNIFNKKYSSNLKKVSKKYDHVNKNIYYITVCNFIEFNGKLRKINNLSLELKNFVEKNYLFNDYYHVDVYELNKKLNHKGKYFLIKKYEQIIALSFFTRFNTYLIFSLYQRIALLNYLYRNYNLVISILRYINHVHCKLINQHTGNNLKKKNELENNKINETGEKRLHFDVEHDKIKFFFYMNNEDIHYDDYIINTYSTNYINDKYKLNEKSTFLNERKNFYEKLCEIKSFRFSLFFDILFELKVNFNYLHSGHICVQNSLKYLFFFFKNAHKFNLIIDSKQKKNQKKCNEIKNKINTGIKEESGVILSKEKFMKIFNKDEKIINFKEAFYDTHISMNHKNNDLKEKTSYFNKSRFNLKDKNSDLNNEFSFEEKYNDIHTNNLSEKDHLKGEYFFHHKIDVNKLRGCKLYYIIGISLLKQINNNYYYDNIREVNLIYEKDLINNEINISSIVKNDYMKLLNLSYKYIIKSISVDHNNILSYYYLCVIYLYKLKINKCIYICKNFLLKNFYNAYAFPFFLLSIVASSSRRIRDEKFFHKRYYSFNKKMRKKHNDSNKLSDYNKCKIDNSSIFEFYDNQYIFLINKLKYKSPNFYNSITNINDVFESHNVNKKKKKEFFNIYDLFKCDINTVKKEKCSNYEKDNIAKNDKKIIHLNEMEMDKKKEKQLFVESKDINYKVNKNNEYNNIQQIEKNHIIKNHRSIPNKEKYINKPKNLHDNILLEKNYINKTSFVILNKAINFFSYNFFFFYIYVHFLINFFCICDIFFFWEKGNNKEKNNNGFKIKHLRYSVLQEISKKHKIKTNISSSSDIFFLDDELDSNNFSHSSNDIFDDNNENYKNDSELYYSIHRNIKCCNNLMKNRKSKKNKLTSNIEEEIDKIKFFFKILGKENVKTNKSNKKKVSLKKNENEIYDNERIKGRNLYVRKDNGSISSMCNVNKSNINKNHINKNEYIDVSKIKLLPCSIPLIMILYKYIYKKIVKRKGSDSFIYFYLNNIMSNINLNRIKCELHEMNNDLYFKNEEFENSDYFFTNFKESNKLINKNYYHYFCNKNKNNCLRKVSLKNVYFETIIWINLSEILIYLKVDAKLIIYFFNIISTYIEFYLSLNNNNNNYNFENTTFFYNLTHQFMCLKCLYLFYLYSKCEKKYKSTDYKKKKLNNMYYYMEMKYFFNNLKNKRLFFNSKNLYTKTLFFENEYYMHNFKLNMFYQPKIVLDNNCVSFNDKFCKNDFKLSFQTLEKKEVRNSYWPFKNINKNKFITKQINNNDHCNKNTTEMKKKEIKKNKQCEKKRKKANNIETNNTYLDEEHLFNSFVYKDETKNRQKKYRLIKNIKIYLSLLNKIYYNDRKVKILYARYYFLKKKYLRVINILSLLNNHYQNIDYLIKSKKKRNGKNEEKNDTTKSNFSNNQFLFHLNSQTDFMYEYLNIYMYYQSYFKIKNYKKYYYYKKILNIIFLNCPIIPFNLFPFINL</sequence>
<feature type="transmembrane region" description="Helical" evidence="1">
    <location>
        <begin position="564"/>
        <end position="584"/>
    </location>
</feature>
<name>A0A1J1GQI8_PLAGA</name>
<keyword evidence="1" id="KW-1133">Transmembrane helix</keyword>
<dbReference type="PANTHER" id="PTHR14113">
    <property type="entry name" value="PICCOLO/BASSOON"/>
    <property type="match status" value="1"/>
</dbReference>
<feature type="transmembrane region" description="Helical" evidence="1">
    <location>
        <begin position="176"/>
        <end position="195"/>
    </location>
</feature>
<feature type="transmembrane region" description="Helical" evidence="1">
    <location>
        <begin position="528"/>
        <end position="544"/>
    </location>
</feature>
<accession>A0A1J1GQI8</accession>
<feature type="transmembrane region" description="Helical" evidence="1">
    <location>
        <begin position="2544"/>
        <end position="2562"/>
    </location>
</feature>
<feature type="transmembrane region" description="Helical" evidence="1">
    <location>
        <begin position="2577"/>
        <end position="2596"/>
    </location>
</feature>
<feature type="transmembrane region" description="Helical" evidence="1">
    <location>
        <begin position="215"/>
        <end position="233"/>
    </location>
</feature>
<dbReference type="OrthoDB" id="392768at2759"/>
<feature type="transmembrane region" description="Helical" evidence="1">
    <location>
        <begin position="2903"/>
        <end position="2922"/>
    </location>
</feature>
<evidence type="ECO:0000313" key="2">
    <source>
        <dbReference type="EMBL" id="CRG94775.1"/>
    </source>
</evidence>
<gene>
    <name evidence="2" type="ORF">PGAL8A_00217200</name>
</gene>
<dbReference type="Proteomes" id="UP000220797">
    <property type="component" value="Unassembled WGS sequence"/>
</dbReference>
<organism evidence="2 3">
    <name type="scientific">Plasmodium gallinaceum</name>
    <dbReference type="NCBI Taxonomy" id="5849"/>
    <lineage>
        <taxon>Eukaryota</taxon>
        <taxon>Sar</taxon>
        <taxon>Alveolata</taxon>
        <taxon>Apicomplexa</taxon>
        <taxon>Aconoidasida</taxon>
        <taxon>Haemosporida</taxon>
        <taxon>Plasmodiidae</taxon>
        <taxon>Plasmodium</taxon>
        <taxon>Plasmodium (Haemamoeba)</taxon>
    </lineage>
</organism>
<proteinExistence type="predicted"/>
<dbReference type="InterPro" id="IPR052098">
    <property type="entry name" value="Presynaptic_Scaffold_Bsn/Pclo"/>
</dbReference>
<comment type="caution">
    <text evidence="2">The sequence shown here is derived from an EMBL/GenBank/DDBJ whole genome shotgun (WGS) entry which is preliminary data.</text>
</comment>
<dbReference type="GeneID" id="39730699"/>